<gene>
    <name evidence="2" type="ORF">ACFPYL_18020</name>
</gene>
<evidence type="ECO:0000313" key="3">
    <source>
        <dbReference type="Proteomes" id="UP001596135"/>
    </source>
</evidence>
<name>A0ABW1LNE3_9ACTN</name>
<dbReference type="RefSeq" id="WP_379157381.1">
    <property type="nucleotide sequence ID" value="NZ_JBHSRJ010000008.1"/>
</dbReference>
<evidence type="ECO:0008006" key="4">
    <source>
        <dbReference type="Google" id="ProtNLM"/>
    </source>
</evidence>
<evidence type="ECO:0000256" key="1">
    <source>
        <dbReference type="SAM" id="MobiDB-lite"/>
    </source>
</evidence>
<organism evidence="2 3">
    <name type="scientific">Nocardioides hankookensis</name>
    <dbReference type="NCBI Taxonomy" id="443157"/>
    <lineage>
        <taxon>Bacteria</taxon>
        <taxon>Bacillati</taxon>
        <taxon>Actinomycetota</taxon>
        <taxon>Actinomycetes</taxon>
        <taxon>Propionibacteriales</taxon>
        <taxon>Nocardioidaceae</taxon>
        <taxon>Nocardioides</taxon>
    </lineage>
</organism>
<evidence type="ECO:0000313" key="2">
    <source>
        <dbReference type="EMBL" id="MFC6044993.1"/>
    </source>
</evidence>
<dbReference type="Proteomes" id="UP001596135">
    <property type="component" value="Unassembled WGS sequence"/>
</dbReference>
<feature type="region of interest" description="Disordered" evidence="1">
    <location>
        <begin position="62"/>
        <end position="82"/>
    </location>
</feature>
<proteinExistence type="predicted"/>
<keyword evidence="3" id="KW-1185">Reference proteome</keyword>
<protein>
    <recommendedName>
        <fullName evidence="4">Collagen-like protein</fullName>
    </recommendedName>
</protein>
<sequence length="213" mass="21292">MKMLPRPSYAVVIGVALLMFLTTTGGAVAGGLITGKKIKDGTITGADIKNKSVGVTDLAPAARPVAGPAGPAGTPGDAGPRGLSAWDTIPSGTTVTGVVIFDGSTTGASTDDAIVLQIPGQLPVALANATMGFGASSANVKSGDVDLDCTGNAAAPTAPPGQFCVYTPLGENVKDLVTTQTLLRNAVSIQWTPATTTAGEDMWFSGTWAYTAP</sequence>
<accession>A0ABW1LNE3</accession>
<comment type="caution">
    <text evidence="2">The sequence shown here is derived from an EMBL/GenBank/DDBJ whole genome shotgun (WGS) entry which is preliminary data.</text>
</comment>
<reference evidence="3" key="1">
    <citation type="journal article" date="2019" name="Int. J. Syst. Evol. Microbiol.">
        <title>The Global Catalogue of Microorganisms (GCM) 10K type strain sequencing project: providing services to taxonomists for standard genome sequencing and annotation.</title>
        <authorList>
            <consortium name="The Broad Institute Genomics Platform"/>
            <consortium name="The Broad Institute Genome Sequencing Center for Infectious Disease"/>
            <person name="Wu L."/>
            <person name="Ma J."/>
        </authorList>
    </citation>
    <scope>NUCLEOTIDE SEQUENCE [LARGE SCALE GENOMIC DNA]</scope>
    <source>
        <strain evidence="3">CCUG 54522</strain>
    </source>
</reference>
<dbReference type="EMBL" id="JBHSRJ010000008">
    <property type="protein sequence ID" value="MFC6044993.1"/>
    <property type="molecule type" value="Genomic_DNA"/>
</dbReference>